<dbReference type="InterPro" id="IPR036967">
    <property type="entry name" value="Ribosomal_uS11_sf"/>
</dbReference>
<evidence type="ECO:0000313" key="6">
    <source>
        <dbReference type="Proteomes" id="UP001212152"/>
    </source>
</evidence>
<protein>
    <recommendedName>
        <fullName evidence="7">Ribosomal protein S11</fullName>
    </recommendedName>
</protein>
<name>A0AAD5TNU1_9FUNG</name>
<feature type="compositionally biased region" description="Low complexity" evidence="4">
    <location>
        <begin position="101"/>
        <end position="120"/>
    </location>
</feature>
<dbReference type="Pfam" id="PF00411">
    <property type="entry name" value="Ribosomal_S11"/>
    <property type="match status" value="1"/>
</dbReference>
<evidence type="ECO:0000256" key="1">
    <source>
        <dbReference type="ARBA" id="ARBA00006194"/>
    </source>
</evidence>
<sequence length="327" mass="34227">MASRTSIVARLAAPRHAAVSSLAAAARCSRLQLAVARRTFASDSPSDSSPKPPPTSPSASSDAPSSSPKDAGNKPKESSTSDALAALLGRRTTFGSGARRSSPFGSGESSAAGGSTSSPSSSLLFDILKSRAPAETSGAAASSFLGSYALRDEGAERRFAADNIDGRSARGTGASGARFRTPYPTDPLPQANQCFTLHIAANKNNTIATFTNTQGEILVTASAGNLKLKKAARGTSDAGYMTVAHLTEKALALPKEKRGNEGPKRYHSVDIHREVTYTGVHLKFKGFGPGRDQAFRAVMAAGWKVLRVSDCTPVRHAGCRPRKKRRL</sequence>
<feature type="region of interest" description="Disordered" evidence="4">
    <location>
        <begin position="39"/>
        <end position="120"/>
    </location>
</feature>
<evidence type="ECO:0000256" key="2">
    <source>
        <dbReference type="ARBA" id="ARBA00022980"/>
    </source>
</evidence>
<accession>A0AAD5TNU1</accession>
<feature type="compositionally biased region" description="Low complexity" evidence="4">
    <location>
        <begin position="57"/>
        <end position="70"/>
    </location>
</feature>
<dbReference type="Proteomes" id="UP001212152">
    <property type="component" value="Unassembled WGS sequence"/>
</dbReference>
<dbReference type="AlphaFoldDB" id="A0AAD5TNU1"/>
<evidence type="ECO:0000256" key="4">
    <source>
        <dbReference type="SAM" id="MobiDB-lite"/>
    </source>
</evidence>
<reference evidence="5" key="1">
    <citation type="submission" date="2020-05" db="EMBL/GenBank/DDBJ databases">
        <title>Phylogenomic resolution of chytrid fungi.</title>
        <authorList>
            <person name="Stajich J.E."/>
            <person name="Amses K."/>
            <person name="Simmons R."/>
            <person name="Seto K."/>
            <person name="Myers J."/>
            <person name="Bonds A."/>
            <person name="Quandt C.A."/>
            <person name="Barry K."/>
            <person name="Liu P."/>
            <person name="Grigoriev I."/>
            <person name="Longcore J.E."/>
            <person name="James T.Y."/>
        </authorList>
    </citation>
    <scope>NUCLEOTIDE SEQUENCE</scope>
    <source>
        <strain evidence="5">JEL0379</strain>
    </source>
</reference>
<dbReference type="GO" id="GO:0006412">
    <property type="term" value="P:translation"/>
    <property type="evidence" value="ECO:0007669"/>
    <property type="project" value="InterPro"/>
</dbReference>
<dbReference type="PANTHER" id="PTHR11759">
    <property type="entry name" value="40S RIBOSOMAL PROTEIN S14/30S RIBOSOMAL PROTEIN S11"/>
    <property type="match status" value="1"/>
</dbReference>
<dbReference type="SUPFAM" id="SSF53137">
    <property type="entry name" value="Translational machinery components"/>
    <property type="match status" value="1"/>
</dbReference>
<proteinExistence type="inferred from homology"/>
<organism evidence="5 6">
    <name type="scientific">Geranomyces variabilis</name>
    <dbReference type="NCBI Taxonomy" id="109894"/>
    <lineage>
        <taxon>Eukaryota</taxon>
        <taxon>Fungi</taxon>
        <taxon>Fungi incertae sedis</taxon>
        <taxon>Chytridiomycota</taxon>
        <taxon>Chytridiomycota incertae sedis</taxon>
        <taxon>Chytridiomycetes</taxon>
        <taxon>Spizellomycetales</taxon>
        <taxon>Powellomycetaceae</taxon>
        <taxon>Geranomyces</taxon>
    </lineage>
</organism>
<dbReference type="GO" id="GO:0005840">
    <property type="term" value="C:ribosome"/>
    <property type="evidence" value="ECO:0007669"/>
    <property type="project" value="UniProtKB-KW"/>
</dbReference>
<dbReference type="GO" id="GO:1990904">
    <property type="term" value="C:ribonucleoprotein complex"/>
    <property type="evidence" value="ECO:0007669"/>
    <property type="project" value="UniProtKB-KW"/>
</dbReference>
<dbReference type="GO" id="GO:0003735">
    <property type="term" value="F:structural constituent of ribosome"/>
    <property type="evidence" value="ECO:0007669"/>
    <property type="project" value="InterPro"/>
</dbReference>
<evidence type="ECO:0008006" key="7">
    <source>
        <dbReference type="Google" id="ProtNLM"/>
    </source>
</evidence>
<dbReference type="EMBL" id="JADGJQ010000015">
    <property type="protein sequence ID" value="KAJ3180670.1"/>
    <property type="molecule type" value="Genomic_DNA"/>
</dbReference>
<keyword evidence="3" id="KW-0687">Ribonucleoprotein</keyword>
<dbReference type="InterPro" id="IPR001971">
    <property type="entry name" value="Ribosomal_uS11"/>
</dbReference>
<dbReference type="HAMAP" id="MF_01310">
    <property type="entry name" value="Ribosomal_uS11"/>
    <property type="match status" value="1"/>
</dbReference>
<gene>
    <name evidence="5" type="ORF">HDU87_001783</name>
</gene>
<keyword evidence="2" id="KW-0689">Ribosomal protein</keyword>
<comment type="caution">
    <text evidence="5">The sequence shown here is derived from an EMBL/GenBank/DDBJ whole genome shotgun (WGS) entry which is preliminary data.</text>
</comment>
<comment type="similarity">
    <text evidence="1">Belongs to the universal ribosomal protein uS11 family.</text>
</comment>
<keyword evidence="6" id="KW-1185">Reference proteome</keyword>
<dbReference type="Gene3D" id="3.30.420.80">
    <property type="entry name" value="Ribosomal protein S11"/>
    <property type="match status" value="1"/>
</dbReference>
<evidence type="ECO:0000313" key="5">
    <source>
        <dbReference type="EMBL" id="KAJ3180670.1"/>
    </source>
</evidence>
<evidence type="ECO:0000256" key="3">
    <source>
        <dbReference type="ARBA" id="ARBA00023274"/>
    </source>
</evidence>